<accession>A0A9X4FNU4</accession>
<dbReference type="InterPro" id="IPR016181">
    <property type="entry name" value="Acyl_CoA_acyltransferase"/>
</dbReference>
<dbReference type="InterPro" id="IPR000182">
    <property type="entry name" value="GNAT_dom"/>
</dbReference>
<dbReference type="PANTHER" id="PTHR43415">
    <property type="entry name" value="SPERMIDINE N(1)-ACETYLTRANSFERASE"/>
    <property type="match status" value="1"/>
</dbReference>
<dbReference type="Pfam" id="PF00583">
    <property type="entry name" value="Acetyltransf_1"/>
    <property type="match status" value="1"/>
</dbReference>
<dbReference type="CDD" id="cd04301">
    <property type="entry name" value="NAT_SF"/>
    <property type="match status" value="1"/>
</dbReference>
<evidence type="ECO:0000313" key="3">
    <source>
        <dbReference type="Proteomes" id="UP001140973"/>
    </source>
</evidence>
<proteinExistence type="predicted"/>
<dbReference type="GO" id="GO:0016747">
    <property type="term" value="F:acyltransferase activity, transferring groups other than amino-acyl groups"/>
    <property type="evidence" value="ECO:0007669"/>
    <property type="project" value="InterPro"/>
</dbReference>
<reference evidence="2" key="1">
    <citation type="submission" date="2022-02" db="EMBL/GenBank/DDBJ databases">
        <title>Emergence and expansion in Europe of a Vibrio aestuarianus clonal complex pathogenic for oysters.</title>
        <authorList>
            <person name="Mesnil A."/>
            <person name="Travers M.-A."/>
        </authorList>
    </citation>
    <scope>NUCLEOTIDE SEQUENCE</scope>
    <source>
        <strain evidence="2">151-ITT-15-cp-1</strain>
    </source>
</reference>
<dbReference type="EMBL" id="JAKNAP010000098">
    <property type="protein sequence ID" value="MDE1358870.1"/>
    <property type="molecule type" value="Genomic_DNA"/>
</dbReference>
<dbReference type="RefSeq" id="WP_058966912.1">
    <property type="nucleotide sequence ID" value="NZ_JAKNAP010000098.1"/>
</dbReference>
<keyword evidence="2" id="KW-0012">Acyltransferase</keyword>
<name>A0A9X4FNU4_9VIBR</name>
<comment type="caution">
    <text evidence="2">The sequence shown here is derived from an EMBL/GenBank/DDBJ whole genome shotgun (WGS) entry which is preliminary data.</text>
</comment>
<dbReference type="Gene3D" id="3.40.630.30">
    <property type="match status" value="1"/>
</dbReference>
<gene>
    <name evidence="2" type="ORF">L9W73_16425</name>
</gene>
<dbReference type="EC" id="2.3.1.-" evidence="2"/>
<dbReference type="AlphaFoldDB" id="A0A9X4FNU4"/>
<dbReference type="GeneID" id="83861249"/>
<dbReference type="PROSITE" id="PS51186">
    <property type="entry name" value="GNAT"/>
    <property type="match status" value="1"/>
</dbReference>
<feature type="domain" description="N-acetyltransferase" evidence="1">
    <location>
        <begin position="3"/>
        <end position="154"/>
    </location>
</feature>
<dbReference type="Proteomes" id="UP001140973">
    <property type="component" value="Unassembled WGS sequence"/>
</dbReference>
<organism evidence="2 3">
    <name type="scientific">Vibrio aestuarianus</name>
    <dbReference type="NCBI Taxonomy" id="28171"/>
    <lineage>
        <taxon>Bacteria</taxon>
        <taxon>Pseudomonadati</taxon>
        <taxon>Pseudomonadota</taxon>
        <taxon>Gammaproteobacteria</taxon>
        <taxon>Vibrionales</taxon>
        <taxon>Vibrionaceae</taxon>
        <taxon>Vibrio</taxon>
    </lineage>
</organism>
<evidence type="ECO:0000313" key="2">
    <source>
        <dbReference type="EMBL" id="MDE1358870.1"/>
    </source>
</evidence>
<protein>
    <submittedName>
        <fullName evidence="2">GNAT family N-acetyltransferase</fullName>
        <ecNumber evidence="2">2.3.1.-</ecNumber>
    </submittedName>
</protein>
<dbReference type="PANTHER" id="PTHR43415:SF3">
    <property type="entry name" value="GNAT-FAMILY ACETYLTRANSFERASE"/>
    <property type="match status" value="1"/>
</dbReference>
<keyword evidence="2" id="KW-0808">Transferase</keyword>
<dbReference type="SUPFAM" id="SSF55729">
    <property type="entry name" value="Acyl-CoA N-acyltransferases (Nat)"/>
    <property type="match status" value="1"/>
</dbReference>
<sequence>MEVEVRRAEPSDARAIKEIYECENAYKGTLQLPNPSLELWEKRTSNLPDNVYAYVALLDGEIVGNLGFEVCASPRRRHVGSFGMGVKDNVQGKGIGSALLATIIDLADNWLNLKRLELTVYVDNERAIHLYKKFGFEIEGESKDYAFRHGKYVNVYHMARVAKNV</sequence>
<evidence type="ECO:0000259" key="1">
    <source>
        <dbReference type="PROSITE" id="PS51186"/>
    </source>
</evidence>